<sequence>MKKMIFNSKVLCFHYFKRIISISFMLVIFNSILACADTSIISPKEVKSKIVDKESFCEDSSLMLSPASVLVVGVITEEVSKYLVKELTKVVKDELDSKVSVFKGKNHLGCDIADNRVESDNIKFELEFFKREKVEQIPNDTIKEKLVVPFELTTSTYFYDLTFAPSQEFVDGWFVGRELFNIGESFNGRVFIYIKWVTYSRDNEKTISNSVFNGAVAEFKVKDGKIDLDWLKNNDEFKREITKEEDYKSKVTTGIRPPRSQSSNKAHPQLHLIDWSLVFVDESISSKALRKVHEVLTSKKDKITESVVEEIDDALGLGEN</sequence>
<dbReference type="PROSITE" id="PS51257">
    <property type="entry name" value="PROKAR_LIPOPROTEIN"/>
    <property type="match status" value="1"/>
</dbReference>
<evidence type="ECO:0000313" key="2">
    <source>
        <dbReference type="Proteomes" id="UP000073601"/>
    </source>
</evidence>
<proteinExistence type="predicted"/>
<protein>
    <submittedName>
        <fullName evidence="1">Uncharacterized protein</fullName>
    </submittedName>
</protein>
<keyword evidence="2" id="KW-1185">Reference proteome</keyword>
<reference evidence="2" key="1">
    <citation type="submission" date="2016-02" db="EMBL/GenBank/DDBJ databases">
        <authorList>
            <person name="Rodrigo-Torres Lidia"/>
            <person name="Arahal R.David."/>
        </authorList>
    </citation>
    <scope>NUCLEOTIDE SEQUENCE [LARGE SCALE GENOMIC DNA]</scope>
    <source>
        <strain evidence="2">CECT 8713</strain>
    </source>
</reference>
<name>A0A128F7B6_9GAMM</name>
<accession>A0A128F7B6</accession>
<dbReference type="Proteomes" id="UP000073601">
    <property type="component" value="Unassembled WGS sequence"/>
</dbReference>
<dbReference type="AlphaFoldDB" id="A0A128F7B6"/>
<evidence type="ECO:0000313" key="1">
    <source>
        <dbReference type="EMBL" id="CZF82628.1"/>
    </source>
</evidence>
<gene>
    <name evidence="1" type="ORF">GMA8713_02296</name>
</gene>
<dbReference type="EMBL" id="FIZY01000019">
    <property type="protein sequence ID" value="CZF82628.1"/>
    <property type="molecule type" value="Genomic_DNA"/>
</dbReference>
<organism evidence="1 2">
    <name type="scientific">Grimontia marina</name>
    <dbReference type="NCBI Taxonomy" id="646534"/>
    <lineage>
        <taxon>Bacteria</taxon>
        <taxon>Pseudomonadati</taxon>
        <taxon>Pseudomonadota</taxon>
        <taxon>Gammaproteobacteria</taxon>
        <taxon>Vibrionales</taxon>
        <taxon>Vibrionaceae</taxon>
        <taxon>Grimontia</taxon>
    </lineage>
</organism>